<dbReference type="GO" id="GO:0035435">
    <property type="term" value="P:phosphate ion transmembrane transport"/>
    <property type="evidence" value="ECO:0007669"/>
    <property type="project" value="TreeGrafter"/>
</dbReference>
<reference evidence="7 8" key="1">
    <citation type="submission" date="2020-04" db="EMBL/GenBank/DDBJ databases">
        <authorList>
            <person name="De Canck E."/>
        </authorList>
    </citation>
    <scope>NUCLEOTIDE SEQUENCE [LARGE SCALE GENOMIC DNA]</scope>
    <source>
        <strain evidence="7 8">LMG 28688</strain>
    </source>
</reference>
<dbReference type="RefSeq" id="WP_246282393.1">
    <property type="nucleotide sequence ID" value="NZ_CADIKL010000031.1"/>
</dbReference>
<feature type="transmembrane region" description="Helical" evidence="5">
    <location>
        <begin position="191"/>
        <end position="209"/>
    </location>
</feature>
<feature type="transmembrane region" description="Helical" evidence="5">
    <location>
        <begin position="161"/>
        <end position="179"/>
    </location>
</feature>
<evidence type="ECO:0000256" key="2">
    <source>
        <dbReference type="ARBA" id="ARBA00022692"/>
    </source>
</evidence>
<keyword evidence="2 5" id="KW-0812">Transmembrane</keyword>
<dbReference type="SUPFAM" id="SSF103473">
    <property type="entry name" value="MFS general substrate transporter"/>
    <property type="match status" value="1"/>
</dbReference>
<feature type="transmembrane region" description="Helical" evidence="5">
    <location>
        <begin position="307"/>
        <end position="325"/>
    </location>
</feature>
<feature type="transmembrane region" description="Helical" evidence="5">
    <location>
        <begin position="331"/>
        <end position="355"/>
    </location>
</feature>
<dbReference type="InterPro" id="IPR036259">
    <property type="entry name" value="MFS_trans_sf"/>
</dbReference>
<evidence type="ECO:0000313" key="8">
    <source>
        <dbReference type="Proteomes" id="UP000494119"/>
    </source>
</evidence>
<dbReference type="CDD" id="cd06174">
    <property type="entry name" value="MFS"/>
    <property type="match status" value="1"/>
</dbReference>
<feature type="transmembrane region" description="Helical" evidence="5">
    <location>
        <begin position="116"/>
        <end position="140"/>
    </location>
</feature>
<sequence length="434" mass="47245">MTVAMESPRQETAESAAAGSALFRYFQLGLLTLAAGALYPMLYLRQNFEVTLLQAFHITADQLGELYSLLGIVYVVTYIPSGWLADRVSSRWLVVFSLSVVGLLGLWFATYPTPSMLRWIFLGWGVAGGLTFWSAILRAVKLLGTEREQGRFFGILDGGRGLTEAVLASIAIAIFAHYASAAPQVSLRPVIHLYAWTCLGIAALSAFVLPNDRNRSRASDGGGEAGSSGLSDFITLIRIPEIWLISLIVLTGYQLLWATFSFSSYIQEHFSASAVLAGELTVIKLWMRPIGAIGGGFLGDRFSNVKVLGYGMFAAAVAWMLFVLVPASVPMWLLAVCIVLLGLMTYSVHGLYWAIIDRCHVPARVTGLAIGIISMIGLSPDVFLPMISSAISHRFPGVLGTQLYFVYIGACCLIGSGLVYLFSKRTEHYHFPGR</sequence>
<organism evidence="7 8">
    <name type="scientific">Paraburkholderia caffeinitolerans</name>
    <dbReference type="NCBI Taxonomy" id="1723730"/>
    <lineage>
        <taxon>Bacteria</taxon>
        <taxon>Pseudomonadati</taxon>
        <taxon>Pseudomonadota</taxon>
        <taxon>Betaproteobacteria</taxon>
        <taxon>Burkholderiales</taxon>
        <taxon>Burkholderiaceae</taxon>
        <taxon>Paraburkholderia</taxon>
    </lineage>
</organism>
<dbReference type="InterPro" id="IPR011701">
    <property type="entry name" value="MFS"/>
</dbReference>
<dbReference type="Gene3D" id="1.20.1250.20">
    <property type="entry name" value="MFS general substrate transporter like domains"/>
    <property type="match status" value="2"/>
</dbReference>
<name>A0A6J5GML4_9BURK</name>
<dbReference type="Pfam" id="PF07690">
    <property type="entry name" value="MFS_1"/>
    <property type="match status" value="1"/>
</dbReference>
<feature type="transmembrane region" description="Helical" evidence="5">
    <location>
        <begin position="242"/>
        <end position="263"/>
    </location>
</feature>
<dbReference type="PROSITE" id="PS50850">
    <property type="entry name" value="MFS"/>
    <property type="match status" value="1"/>
</dbReference>
<protein>
    <submittedName>
        <fullName evidence="7">Inner membrane protein YihN</fullName>
    </submittedName>
</protein>
<evidence type="ECO:0000256" key="1">
    <source>
        <dbReference type="ARBA" id="ARBA00004127"/>
    </source>
</evidence>
<keyword evidence="4 5" id="KW-0472">Membrane</keyword>
<dbReference type="InterPro" id="IPR051337">
    <property type="entry name" value="OPA_Antiporter"/>
</dbReference>
<feature type="transmembrane region" description="Helical" evidence="5">
    <location>
        <begin position="21"/>
        <end position="42"/>
    </location>
</feature>
<feature type="transmembrane region" description="Helical" evidence="5">
    <location>
        <begin position="269"/>
        <end position="287"/>
    </location>
</feature>
<evidence type="ECO:0000256" key="5">
    <source>
        <dbReference type="SAM" id="Phobius"/>
    </source>
</evidence>
<dbReference type="PANTHER" id="PTHR43826:SF3">
    <property type="entry name" value="GLUCOSE-6-PHOSPHATE EXCHANGER SLC37A4"/>
    <property type="match status" value="1"/>
</dbReference>
<feature type="transmembrane region" description="Helical" evidence="5">
    <location>
        <begin position="66"/>
        <end position="85"/>
    </location>
</feature>
<comment type="subcellular location">
    <subcellularLocation>
        <location evidence="1">Endomembrane system</location>
        <topology evidence="1">Multi-pass membrane protein</topology>
    </subcellularLocation>
</comment>
<dbReference type="PANTHER" id="PTHR43826">
    <property type="entry name" value="GLUCOSE-6-PHOSPHATE EXCHANGER SLC37A4"/>
    <property type="match status" value="1"/>
</dbReference>
<evidence type="ECO:0000259" key="6">
    <source>
        <dbReference type="PROSITE" id="PS50850"/>
    </source>
</evidence>
<feature type="transmembrane region" description="Helical" evidence="5">
    <location>
        <begin position="367"/>
        <end position="391"/>
    </location>
</feature>
<dbReference type="EMBL" id="CADIKL010000031">
    <property type="protein sequence ID" value="CAB3800141.1"/>
    <property type="molecule type" value="Genomic_DNA"/>
</dbReference>
<feature type="transmembrane region" description="Helical" evidence="5">
    <location>
        <begin position="92"/>
        <end position="110"/>
    </location>
</feature>
<dbReference type="GO" id="GO:0012505">
    <property type="term" value="C:endomembrane system"/>
    <property type="evidence" value="ECO:0007669"/>
    <property type="project" value="UniProtKB-SubCell"/>
</dbReference>
<keyword evidence="3 5" id="KW-1133">Transmembrane helix</keyword>
<dbReference type="GO" id="GO:0061513">
    <property type="term" value="F:glucose 6-phosphate:phosphate antiporter activity"/>
    <property type="evidence" value="ECO:0007669"/>
    <property type="project" value="TreeGrafter"/>
</dbReference>
<feature type="transmembrane region" description="Helical" evidence="5">
    <location>
        <begin position="403"/>
        <end position="422"/>
    </location>
</feature>
<evidence type="ECO:0000256" key="4">
    <source>
        <dbReference type="ARBA" id="ARBA00023136"/>
    </source>
</evidence>
<dbReference type="InterPro" id="IPR020846">
    <property type="entry name" value="MFS_dom"/>
</dbReference>
<proteinExistence type="predicted"/>
<evidence type="ECO:0000313" key="7">
    <source>
        <dbReference type="EMBL" id="CAB3800141.1"/>
    </source>
</evidence>
<evidence type="ECO:0000256" key="3">
    <source>
        <dbReference type="ARBA" id="ARBA00022989"/>
    </source>
</evidence>
<dbReference type="Proteomes" id="UP000494119">
    <property type="component" value="Unassembled WGS sequence"/>
</dbReference>
<dbReference type="AlphaFoldDB" id="A0A6J5GML4"/>
<gene>
    <name evidence="7" type="primary">yihN_3</name>
    <name evidence="7" type="ORF">LMG28688_05106</name>
</gene>
<keyword evidence="8" id="KW-1185">Reference proteome</keyword>
<dbReference type="GO" id="GO:0016020">
    <property type="term" value="C:membrane"/>
    <property type="evidence" value="ECO:0007669"/>
    <property type="project" value="UniProtKB-ARBA"/>
</dbReference>
<feature type="domain" description="Major facilitator superfamily (MFS) profile" evidence="6">
    <location>
        <begin position="13"/>
        <end position="427"/>
    </location>
</feature>
<accession>A0A6J5GML4</accession>